<proteinExistence type="predicted"/>
<evidence type="ECO:0000313" key="2">
    <source>
        <dbReference type="Proteomes" id="UP000281553"/>
    </source>
</evidence>
<dbReference type="Proteomes" id="UP000281553">
    <property type="component" value="Unassembled WGS sequence"/>
</dbReference>
<evidence type="ECO:0000313" key="1">
    <source>
        <dbReference type="EMBL" id="VDN19496.1"/>
    </source>
</evidence>
<accession>A0A3P7PMK3</accession>
<gene>
    <name evidence="1" type="ORF">DILT_LOCUS13428</name>
</gene>
<sequence length="95" mass="10525">MVRGLRLDLENADRIDSLLQKEPLHASKPALGFIKGAPVFTFAVLLARQEEQWKPKMGVHAFLSSHARGGRDGREKEDIATPLAEGWLGVDAVHR</sequence>
<name>A0A3P7PMK3_DIBLA</name>
<organism evidence="1 2">
    <name type="scientific">Dibothriocephalus latus</name>
    <name type="common">Fish tapeworm</name>
    <name type="synonym">Diphyllobothrium latum</name>
    <dbReference type="NCBI Taxonomy" id="60516"/>
    <lineage>
        <taxon>Eukaryota</taxon>
        <taxon>Metazoa</taxon>
        <taxon>Spiralia</taxon>
        <taxon>Lophotrochozoa</taxon>
        <taxon>Platyhelminthes</taxon>
        <taxon>Cestoda</taxon>
        <taxon>Eucestoda</taxon>
        <taxon>Diphyllobothriidea</taxon>
        <taxon>Diphyllobothriidae</taxon>
        <taxon>Dibothriocephalus</taxon>
    </lineage>
</organism>
<dbReference type="EMBL" id="UYRU01070242">
    <property type="protein sequence ID" value="VDN19496.1"/>
    <property type="molecule type" value="Genomic_DNA"/>
</dbReference>
<protein>
    <submittedName>
        <fullName evidence="1">Uncharacterized protein</fullName>
    </submittedName>
</protein>
<reference evidence="1 2" key="1">
    <citation type="submission" date="2018-11" db="EMBL/GenBank/DDBJ databases">
        <authorList>
            <consortium name="Pathogen Informatics"/>
        </authorList>
    </citation>
    <scope>NUCLEOTIDE SEQUENCE [LARGE SCALE GENOMIC DNA]</scope>
</reference>
<dbReference type="AlphaFoldDB" id="A0A3P7PMK3"/>
<keyword evidence="2" id="KW-1185">Reference proteome</keyword>